<dbReference type="InterPro" id="IPR035647">
    <property type="entry name" value="EFG_III/V"/>
</dbReference>
<dbReference type="Pfam" id="PF01205">
    <property type="entry name" value="Impact_N"/>
    <property type="match status" value="1"/>
</dbReference>
<evidence type="ECO:0000313" key="4">
    <source>
        <dbReference type="EMBL" id="KRM32310.1"/>
    </source>
</evidence>
<dbReference type="Gene3D" id="3.30.230.30">
    <property type="entry name" value="Impact, N-terminal domain"/>
    <property type="match status" value="1"/>
</dbReference>
<dbReference type="InterPro" id="IPR020568">
    <property type="entry name" value="Ribosomal_Su5_D2-typ_SF"/>
</dbReference>
<reference evidence="4 5" key="1">
    <citation type="journal article" date="2015" name="Genome Announc.">
        <title>Expanding the biotechnology potential of lactobacilli through comparative genomics of 213 strains and associated genera.</title>
        <authorList>
            <person name="Sun Z."/>
            <person name="Harris H.M."/>
            <person name="McCann A."/>
            <person name="Guo C."/>
            <person name="Argimon S."/>
            <person name="Zhang W."/>
            <person name="Yang X."/>
            <person name="Jeffery I.B."/>
            <person name="Cooney J.C."/>
            <person name="Kagawa T.F."/>
            <person name="Liu W."/>
            <person name="Song Y."/>
            <person name="Salvetti E."/>
            <person name="Wrobel A."/>
            <person name="Rasinkangas P."/>
            <person name="Parkhill J."/>
            <person name="Rea M.C."/>
            <person name="O'Sullivan O."/>
            <person name="Ritari J."/>
            <person name="Douillard F.P."/>
            <person name="Paul Ross R."/>
            <person name="Yang R."/>
            <person name="Briner A.E."/>
            <person name="Felis G.E."/>
            <person name="de Vos W.M."/>
            <person name="Barrangou R."/>
            <person name="Klaenhammer T.R."/>
            <person name="Caufield P.W."/>
            <person name="Cui Y."/>
            <person name="Zhang H."/>
            <person name="O'Toole P.W."/>
        </authorList>
    </citation>
    <scope>NUCLEOTIDE SEQUENCE [LARGE SCALE GENOMIC DNA]</scope>
    <source>
        <strain evidence="4 5">DSM 6629</strain>
    </source>
</reference>
<feature type="domain" description="Impact N-terminal" evidence="2">
    <location>
        <begin position="51"/>
        <end position="154"/>
    </location>
</feature>
<dbReference type="Gene3D" id="3.30.70.240">
    <property type="match status" value="1"/>
</dbReference>
<dbReference type="InterPro" id="IPR036956">
    <property type="entry name" value="Impact_N_sf"/>
</dbReference>
<dbReference type="InterPro" id="IPR001498">
    <property type="entry name" value="Impact_N"/>
</dbReference>
<dbReference type="InterPro" id="IPR015796">
    <property type="entry name" value="Impact_YigZ-like"/>
</dbReference>
<dbReference type="InterPro" id="IPR023582">
    <property type="entry name" value="Impact"/>
</dbReference>
<comment type="similarity">
    <text evidence="1">Belongs to the IMPACT family.</text>
</comment>
<dbReference type="PANTHER" id="PTHR16301">
    <property type="entry name" value="IMPACT-RELATED"/>
    <property type="match status" value="1"/>
</dbReference>
<accession>A0ABR5PPD5</accession>
<evidence type="ECO:0000313" key="5">
    <source>
        <dbReference type="Proteomes" id="UP000051735"/>
    </source>
</evidence>
<comment type="caution">
    <text evidence="4">The sequence shown here is derived from an EMBL/GenBank/DDBJ whole genome shotgun (WGS) entry which is preliminary data.</text>
</comment>
<evidence type="ECO:0000259" key="2">
    <source>
        <dbReference type="Pfam" id="PF01205"/>
    </source>
</evidence>
<dbReference type="PANTHER" id="PTHR16301:SF20">
    <property type="entry name" value="IMPACT FAMILY MEMBER YIGZ"/>
    <property type="match status" value="1"/>
</dbReference>
<keyword evidence="5" id="KW-1185">Reference proteome</keyword>
<sequence length="250" mass="28395">MTAQPLTACQQFYIFHIFHPFINTQKEAIYLSTKDDFLTIKENGSHEIVIKKSRFIASLARTNTVEEANNFIKKISKEHHDATHNTFAYTIGLNDDQVKASDNGEPSGTAGIPELKALQLMNLKNVTVVVTRYFGGIKLGAGGLIRAYSNSVTEGVEHIGVVKRVLQQELIFHVAYNRFDEVDHYLKNNQIFVANTDYGVDIKISVFLNEDDQESFKNDLINLLSGKVEFTKGEKRYNEIPIQHNNYHEQ</sequence>
<dbReference type="SUPFAM" id="SSF54211">
    <property type="entry name" value="Ribosomal protein S5 domain 2-like"/>
    <property type="match status" value="1"/>
</dbReference>
<dbReference type="NCBIfam" id="TIGR00257">
    <property type="entry name" value="IMPACT_YIGZ"/>
    <property type="match status" value="1"/>
</dbReference>
<organism evidence="4 5">
    <name type="scientific">Lactobacillus intestinalis DSM 6629</name>
    <dbReference type="NCBI Taxonomy" id="1423761"/>
    <lineage>
        <taxon>Bacteria</taxon>
        <taxon>Bacillati</taxon>
        <taxon>Bacillota</taxon>
        <taxon>Bacilli</taxon>
        <taxon>Lactobacillales</taxon>
        <taxon>Lactobacillaceae</taxon>
        <taxon>Lactobacillus</taxon>
    </lineage>
</organism>
<dbReference type="EMBL" id="AZGN01000047">
    <property type="protein sequence ID" value="KRM32310.1"/>
    <property type="molecule type" value="Genomic_DNA"/>
</dbReference>
<name>A0ABR5PPD5_9LACO</name>
<gene>
    <name evidence="4" type="ORF">FC44_GL001730</name>
</gene>
<evidence type="ECO:0008006" key="6">
    <source>
        <dbReference type="Google" id="ProtNLM"/>
    </source>
</evidence>
<proteinExistence type="inferred from homology"/>
<dbReference type="SUPFAM" id="SSF54980">
    <property type="entry name" value="EF-G C-terminal domain-like"/>
    <property type="match status" value="1"/>
</dbReference>
<dbReference type="Proteomes" id="UP000051735">
    <property type="component" value="Unassembled WGS sequence"/>
</dbReference>
<dbReference type="InterPro" id="IPR015269">
    <property type="entry name" value="UPF0029_Impact_C"/>
</dbReference>
<feature type="domain" description="UPF0029" evidence="3">
    <location>
        <begin position="173"/>
        <end position="227"/>
    </location>
</feature>
<evidence type="ECO:0000259" key="3">
    <source>
        <dbReference type="Pfam" id="PF09186"/>
    </source>
</evidence>
<evidence type="ECO:0000256" key="1">
    <source>
        <dbReference type="ARBA" id="ARBA00007665"/>
    </source>
</evidence>
<protein>
    <recommendedName>
        <fullName evidence="6">YigZ family protein</fullName>
    </recommendedName>
</protein>
<dbReference type="Pfam" id="PF09186">
    <property type="entry name" value="DUF1949"/>
    <property type="match status" value="1"/>
</dbReference>